<dbReference type="InterPro" id="IPR018222">
    <property type="entry name" value="Nuclear_transport_factor_2_euk"/>
</dbReference>
<feature type="domain" description="NTF2" evidence="1">
    <location>
        <begin position="10"/>
        <end position="143"/>
    </location>
</feature>
<dbReference type="InterPro" id="IPR002075">
    <property type="entry name" value="NTF2_dom"/>
</dbReference>
<gene>
    <name evidence="2" type="ORF">TSIB3V08_LOCUS2835</name>
</gene>
<dbReference type="SUPFAM" id="SSF54427">
    <property type="entry name" value="NTF2-like"/>
    <property type="match status" value="2"/>
</dbReference>
<proteinExistence type="predicted"/>
<dbReference type="InterPro" id="IPR045875">
    <property type="entry name" value="NTF2"/>
</dbReference>
<dbReference type="EMBL" id="OC000896">
    <property type="protein sequence ID" value="CAD7258610.1"/>
    <property type="molecule type" value="Genomic_DNA"/>
</dbReference>
<sequence length="595" mass="67573">MALNPAYEAIGKGFVHQYYAIFDDPVQRPNLINMYNTETSFMTFEGQQIQGAVKIMEKITSLSFQKINRIITAVDSQPMFDGGVLINVLGRLQYIGTSSSPALYATTPLSKPAPSPLLRRYLLPPVILPPSLNNASATECLRALVDTITKYEIPYENVVYVVTDGAARYMTKFITVNILLVTWRSRGKVSDFCAGGPGFNPWSRHRFIRLPDPSFTSDEILTVEVGNPVDPSSSLAHQVRYFPFGGKASVVGFCCIRERLGLKLHQITVPERFGGPWYRSEEWFLMFFWGVLSDFVLMNQRGISIKSWNPVQSMTLLISKWHSAVLLVQDYLLFCESWLSQNQRFPELIEHQALFFFDEVVFFGVVVLGVNGFCSLLEVFHGVLGLCSWFPGHPSCLLSRPTFRCQNCYPSLATLGVTGCVWLKCSLRTMFVARHRSRGSSGWSKEGRWRRKLSVHLSIDVNAHIKGKFQTWKDFLEDQSTSRKMVIGPVDMATRQKLRKQMYRFEKEQQRFIKQKKSENITTAFSCEDLKLSHSSDLIDEQQCQDLTDIPSTSSQSNADDDPPHAYSQVFVLKPLGSSFYCQHDIFRLGIHDTA</sequence>
<accession>A0A7R9AS91</accession>
<dbReference type="Pfam" id="PF02136">
    <property type="entry name" value="NTF2"/>
    <property type="match status" value="2"/>
</dbReference>
<dbReference type="PANTHER" id="PTHR12612">
    <property type="entry name" value="NUCLEAR TRANSPORT FACTOR 2"/>
    <property type="match status" value="1"/>
</dbReference>
<evidence type="ECO:0000259" key="1">
    <source>
        <dbReference type="PROSITE" id="PS50177"/>
    </source>
</evidence>
<dbReference type="PROSITE" id="PS50177">
    <property type="entry name" value="NTF2_DOMAIN"/>
    <property type="match status" value="1"/>
</dbReference>
<dbReference type="AlphaFoldDB" id="A0A7R9AS91"/>
<reference evidence="2" key="1">
    <citation type="submission" date="2020-11" db="EMBL/GenBank/DDBJ databases">
        <authorList>
            <person name="Tran Van P."/>
        </authorList>
    </citation>
    <scope>NUCLEOTIDE SEQUENCE</scope>
</reference>
<name>A0A7R9AS91_TIMSH</name>
<evidence type="ECO:0000313" key="2">
    <source>
        <dbReference type="EMBL" id="CAD7258610.1"/>
    </source>
</evidence>
<dbReference type="Gene3D" id="3.10.450.50">
    <property type="match status" value="2"/>
</dbReference>
<organism evidence="2">
    <name type="scientific">Timema shepardi</name>
    <name type="common">Walking stick</name>
    <dbReference type="NCBI Taxonomy" id="629360"/>
    <lineage>
        <taxon>Eukaryota</taxon>
        <taxon>Metazoa</taxon>
        <taxon>Ecdysozoa</taxon>
        <taxon>Arthropoda</taxon>
        <taxon>Hexapoda</taxon>
        <taxon>Insecta</taxon>
        <taxon>Pterygota</taxon>
        <taxon>Neoptera</taxon>
        <taxon>Polyneoptera</taxon>
        <taxon>Phasmatodea</taxon>
        <taxon>Timematodea</taxon>
        <taxon>Timematoidea</taxon>
        <taxon>Timematidae</taxon>
        <taxon>Timema</taxon>
    </lineage>
</organism>
<dbReference type="CDD" id="cd00780">
    <property type="entry name" value="NTF2"/>
    <property type="match status" value="1"/>
</dbReference>
<dbReference type="InterPro" id="IPR032710">
    <property type="entry name" value="NTF2-like_dom_sf"/>
</dbReference>
<dbReference type="GO" id="GO:0006913">
    <property type="term" value="P:nucleocytoplasmic transport"/>
    <property type="evidence" value="ECO:0007669"/>
    <property type="project" value="InterPro"/>
</dbReference>
<protein>
    <recommendedName>
        <fullName evidence="1">NTF2 domain-containing protein</fullName>
    </recommendedName>
</protein>